<evidence type="ECO:0000256" key="1">
    <source>
        <dbReference type="SAM" id="SignalP"/>
    </source>
</evidence>
<keyword evidence="3" id="KW-1185">Reference proteome</keyword>
<gene>
    <name evidence="2" type="ORF">JOF29_003207</name>
</gene>
<sequence length="215" mass="22888">MEEIMRPRRAAAAFAFVAALLCGSIAAVPTSVAAPYSDPANVSTVHVESSSAPQYRSSIDLKFDQPISVQAANGYANQLADSLRPVKAAPQLGPEYISCGGSGKWSDTNGSLTLQYTCSTVDRLAWSYAISAAVKAIIVSNINEQGLDWWVNGVKKPRNAPHPSVPKEYLLHGTMSGATTGTQVDYQDYITFRHNLGGGGTGSITWAGRVHTLED</sequence>
<dbReference type="EMBL" id="JAGINT010000001">
    <property type="protein sequence ID" value="MBP2352124.1"/>
    <property type="molecule type" value="Genomic_DNA"/>
</dbReference>
<evidence type="ECO:0000313" key="2">
    <source>
        <dbReference type="EMBL" id="MBP2352124.1"/>
    </source>
</evidence>
<accession>A0ABS4UKI8</accession>
<proteinExistence type="predicted"/>
<keyword evidence="1" id="KW-0732">Signal</keyword>
<name>A0ABS4UKI8_9ACTN</name>
<protein>
    <submittedName>
        <fullName evidence="2">Uncharacterized protein</fullName>
    </submittedName>
</protein>
<dbReference type="Proteomes" id="UP000755585">
    <property type="component" value="Unassembled WGS sequence"/>
</dbReference>
<evidence type="ECO:0000313" key="3">
    <source>
        <dbReference type="Proteomes" id="UP000755585"/>
    </source>
</evidence>
<organism evidence="2 3">
    <name type="scientific">Kribbella aluminosa</name>
    <dbReference type="NCBI Taxonomy" id="416017"/>
    <lineage>
        <taxon>Bacteria</taxon>
        <taxon>Bacillati</taxon>
        <taxon>Actinomycetota</taxon>
        <taxon>Actinomycetes</taxon>
        <taxon>Propionibacteriales</taxon>
        <taxon>Kribbellaceae</taxon>
        <taxon>Kribbella</taxon>
    </lineage>
</organism>
<dbReference type="RefSeq" id="WP_209694932.1">
    <property type="nucleotide sequence ID" value="NZ_BAAAVU010000009.1"/>
</dbReference>
<comment type="caution">
    <text evidence="2">The sequence shown here is derived from an EMBL/GenBank/DDBJ whole genome shotgun (WGS) entry which is preliminary data.</text>
</comment>
<feature type="signal peptide" evidence="1">
    <location>
        <begin position="1"/>
        <end position="33"/>
    </location>
</feature>
<reference evidence="2 3" key="1">
    <citation type="submission" date="2021-03" db="EMBL/GenBank/DDBJ databases">
        <title>Sequencing the genomes of 1000 actinobacteria strains.</title>
        <authorList>
            <person name="Klenk H.-P."/>
        </authorList>
    </citation>
    <scope>NUCLEOTIDE SEQUENCE [LARGE SCALE GENOMIC DNA]</scope>
    <source>
        <strain evidence="2 3">DSM 18824</strain>
    </source>
</reference>
<feature type="chain" id="PRO_5046818240" evidence="1">
    <location>
        <begin position="34"/>
        <end position="215"/>
    </location>
</feature>